<feature type="region of interest" description="Disordered" evidence="1">
    <location>
        <begin position="30"/>
        <end position="66"/>
    </location>
</feature>
<feature type="compositionally biased region" description="Polar residues" evidence="1">
    <location>
        <begin position="30"/>
        <end position="43"/>
    </location>
</feature>
<keyword evidence="3" id="KW-1185">Reference proteome</keyword>
<feature type="compositionally biased region" description="Basic residues" evidence="1">
    <location>
        <begin position="57"/>
        <end position="66"/>
    </location>
</feature>
<proteinExistence type="predicted"/>
<dbReference type="EMBL" id="JBBCAQ010000037">
    <property type="protein sequence ID" value="KAK7574010.1"/>
    <property type="molecule type" value="Genomic_DNA"/>
</dbReference>
<gene>
    <name evidence="2" type="ORF">V9T40_011201</name>
</gene>
<reference evidence="2 3" key="1">
    <citation type="submission" date="2024-03" db="EMBL/GenBank/DDBJ databases">
        <title>Adaptation during the transition from Ophiocordyceps entomopathogen to insect associate is accompanied by gene loss and intensified selection.</title>
        <authorList>
            <person name="Ward C.M."/>
            <person name="Onetto C.A."/>
            <person name="Borneman A.R."/>
        </authorList>
    </citation>
    <scope>NUCLEOTIDE SEQUENCE [LARGE SCALE GENOMIC DNA]</scope>
    <source>
        <strain evidence="2">AWRI1</strain>
        <tissue evidence="2">Single Adult Female</tissue>
    </source>
</reference>
<dbReference type="Proteomes" id="UP001367676">
    <property type="component" value="Unassembled WGS sequence"/>
</dbReference>
<name>A0AAN9T7G6_9HEMI</name>
<evidence type="ECO:0000313" key="3">
    <source>
        <dbReference type="Proteomes" id="UP001367676"/>
    </source>
</evidence>
<accession>A0AAN9T7G6</accession>
<dbReference type="AlphaFoldDB" id="A0AAN9T7G6"/>
<protein>
    <submittedName>
        <fullName evidence="2">Uncharacterized protein</fullName>
    </submittedName>
</protein>
<evidence type="ECO:0000256" key="1">
    <source>
        <dbReference type="SAM" id="MobiDB-lite"/>
    </source>
</evidence>
<evidence type="ECO:0000313" key="2">
    <source>
        <dbReference type="EMBL" id="KAK7574010.1"/>
    </source>
</evidence>
<sequence length="66" mass="7245">MEYISEAVLVLLYGCDCLQLLADTTAAWNGSTNVYPPTTNETNGVGPVRNPSTSTSKSHHHPYHRK</sequence>
<comment type="caution">
    <text evidence="2">The sequence shown here is derived from an EMBL/GenBank/DDBJ whole genome shotgun (WGS) entry which is preliminary data.</text>
</comment>
<organism evidence="2 3">
    <name type="scientific">Parthenolecanium corni</name>
    <dbReference type="NCBI Taxonomy" id="536013"/>
    <lineage>
        <taxon>Eukaryota</taxon>
        <taxon>Metazoa</taxon>
        <taxon>Ecdysozoa</taxon>
        <taxon>Arthropoda</taxon>
        <taxon>Hexapoda</taxon>
        <taxon>Insecta</taxon>
        <taxon>Pterygota</taxon>
        <taxon>Neoptera</taxon>
        <taxon>Paraneoptera</taxon>
        <taxon>Hemiptera</taxon>
        <taxon>Sternorrhyncha</taxon>
        <taxon>Coccoidea</taxon>
        <taxon>Coccidae</taxon>
        <taxon>Parthenolecanium</taxon>
    </lineage>
</organism>